<dbReference type="PRINTS" id="PR00812">
    <property type="entry name" value="BCTERIALGSPF"/>
</dbReference>
<evidence type="ECO:0000313" key="11">
    <source>
        <dbReference type="Proteomes" id="UP000178999"/>
    </source>
</evidence>
<dbReference type="EMBL" id="MGHY01000018">
    <property type="protein sequence ID" value="OGM79211.1"/>
    <property type="molecule type" value="Genomic_DNA"/>
</dbReference>
<keyword evidence="3" id="KW-1003">Cell membrane</keyword>
<evidence type="ECO:0000313" key="10">
    <source>
        <dbReference type="EMBL" id="OGM79211.1"/>
    </source>
</evidence>
<feature type="domain" description="Type II secretion system protein GspF" evidence="9">
    <location>
        <begin position="66"/>
        <end position="188"/>
    </location>
</feature>
<dbReference type="Proteomes" id="UP000178999">
    <property type="component" value="Unassembled WGS sequence"/>
</dbReference>
<dbReference type="InterPro" id="IPR003004">
    <property type="entry name" value="GspF/PilC"/>
</dbReference>
<evidence type="ECO:0000256" key="4">
    <source>
        <dbReference type="ARBA" id="ARBA00022519"/>
    </source>
</evidence>
<accession>A0A1F8CSH6</accession>
<keyword evidence="7 8" id="KW-0472">Membrane</keyword>
<keyword evidence="4" id="KW-0997">Cell inner membrane</keyword>
<evidence type="ECO:0000256" key="5">
    <source>
        <dbReference type="ARBA" id="ARBA00022692"/>
    </source>
</evidence>
<dbReference type="FunFam" id="1.20.81.30:FF:000001">
    <property type="entry name" value="Type II secretion system protein F"/>
    <property type="match status" value="1"/>
</dbReference>
<dbReference type="InterPro" id="IPR018076">
    <property type="entry name" value="T2SS_GspF_dom"/>
</dbReference>
<feature type="transmembrane region" description="Helical" evidence="8">
    <location>
        <begin position="165"/>
        <end position="187"/>
    </location>
</feature>
<evidence type="ECO:0000256" key="2">
    <source>
        <dbReference type="ARBA" id="ARBA00005745"/>
    </source>
</evidence>
<dbReference type="PANTHER" id="PTHR30012:SF0">
    <property type="entry name" value="TYPE II SECRETION SYSTEM PROTEIN F-RELATED"/>
    <property type="match status" value="1"/>
</dbReference>
<evidence type="ECO:0000256" key="7">
    <source>
        <dbReference type="ARBA" id="ARBA00023136"/>
    </source>
</evidence>
<evidence type="ECO:0000256" key="3">
    <source>
        <dbReference type="ARBA" id="ARBA00022475"/>
    </source>
</evidence>
<comment type="subcellular location">
    <subcellularLocation>
        <location evidence="1">Cell inner membrane</location>
        <topology evidence="1">Multi-pass membrane protein</topology>
    </subcellularLocation>
</comment>
<feature type="transmembrane region" description="Helical" evidence="8">
    <location>
        <begin position="207"/>
        <end position="239"/>
    </location>
</feature>
<evidence type="ECO:0000256" key="6">
    <source>
        <dbReference type="ARBA" id="ARBA00022989"/>
    </source>
</evidence>
<dbReference type="GO" id="GO:0005886">
    <property type="term" value="C:plasma membrane"/>
    <property type="evidence" value="ECO:0007669"/>
    <property type="project" value="UniProtKB-SubCell"/>
</dbReference>
<dbReference type="Gene3D" id="1.20.81.30">
    <property type="entry name" value="Type II secretion system (T2SS), domain F"/>
    <property type="match status" value="2"/>
</dbReference>
<dbReference type="STRING" id="1802538.A2382_00295"/>
<evidence type="ECO:0000259" key="9">
    <source>
        <dbReference type="Pfam" id="PF00482"/>
    </source>
</evidence>
<proteinExistence type="inferred from homology"/>
<sequence>MKLYNYKAKDGRGMILEDILQANDVNEVAGILKSQNLQPLTIKEREKMASGLFGGKIAVSEKSALCRFLSTMLKSGMSVPEAVDIIRSETKNKRLKRVLSDISFQTRKGKSLSFVLSQYPHDFDEIFLTMIKVGEESGTLDKSFRYLSGQLAAAHELNQKVIGSMMYPAVIVVAMVANGLMMTLFVLPRISKVFLRLDLPLPIYTKYLLTVGEFFGSHVLLVILVTIGSFVGIVMLFFIERTRKIMVNILIRMPLVKKVVEYIDIARFSRTLATLLASGVPIIDALDLSANVLTQGAMQKEAKSFGEAVSRGESLSSVLVNKRSVFPAVMVQTVRAGEHSGSLDKILAELADFYESEVDFSLKRLTSLLEPLLMLVVGAVVGVMVIVMIAPIYSIIGGLQSSIQN</sequence>
<evidence type="ECO:0000256" key="1">
    <source>
        <dbReference type="ARBA" id="ARBA00004429"/>
    </source>
</evidence>
<dbReference type="InterPro" id="IPR042094">
    <property type="entry name" value="T2SS_GspF_sf"/>
</dbReference>
<keyword evidence="6 8" id="KW-1133">Transmembrane helix</keyword>
<name>A0A1F8CSH6_9BACT</name>
<dbReference type="PANTHER" id="PTHR30012">
    <property type="entry name" value="GENERAL SECRETION PATHWAY PROTEIN"/>
    <property type="match status" value="1"/>
</dbReference>
<comment type="caution">
    <text evidence="10">The sequence shown here is derived from an EMBL/GenBank/DDBJ whole genome shotgun (WGS) entry which is preliminary data.</text>
</comment>
<evidence type="ECO:0000256" key="8">
    <source>
        <dbReference type="SAM" id="Phobius"/>
    </source>
</evidence>
<keyword evidence="5 8" id="KW-0812">Transmembrane</keyword>
<feature type="transmembrane region" description="Helical" evidence="8">
    <location>
        <begin position="372"/>
        <end position="396"/>
    </location>
</feature>
<feature type="domain" description="Type II secretion system protein GspF" evidence="9">
    <location>
        <begin position="268"/>
        <end position="391"/>
    </location>
</feature>
<reference evidence="10 11" key="1">
    <citation type="journal article" date="2016" name="Nat. Commun.">
        <title>Thousands of microbial genomes shed light on interconnected biogeochemical processes in an aquifer system.</title>
        <authorList>
            <person name="Anantharaman K."/>
            <person name="Brown C.T."/>
            <person name="Hug L.A."/>
            <person name="Sharon I."/>
            <person name="Castelle C.J."/>
            <person name="Probst A.J."/>
            <person name="Thomas B.C."/>
            <person name="Singh A."/>
            <person name="Wilkins M.J."/>
            <person name="Karaoz U."/>
            <person name="Brodie E.L."/>
            <person name="Williams K.H."/>
            <person name="Hubbard S.S."/>
            <person name="Banfield J.F."/>
        </authorList>
    </citation>
    <scope>NUCLEOTIDE SEQUENCE [LARGE SCALE GENOMIC DNA]</scope>
</reference>
<protein>
    <recommendedName>
        <fullName evidence="9">Type II secretion system protein GspF domain-containing protein</fullName>
    </recommendedName>
</protein>
<organism evidence="10 11">
    <name type="scientific">Candidatus Woesebacteria bacterium RIFOXYB1_FULL_38_16</name>
    <dbReference type="NCBI Taxonomy" id="1802538"/>
    <lineage>
        <taxon>Bacteria</taxon>
        <taxon>Candidatus Woeseibacteriota</taxon>
    </lineage>
</organism>
<dbReference type="AlphaFoldDB" id="A0A1F8CSH6"/>
<gene>
    <name evidence="10" type="ORF">A2382_00295</name>
</gene>
<dbReference type="Pfam" id="PF00482">
    <property type="entry name" value="T2SSF"/>
    <property type="match status" value="2"/>
</dbReference>
<comment type="similarity">
    <text evidence="2">Belongs to the GSP F family.</text>
</comment>